<evidence type="ECO:0000313" key="2">
    <source>
        <dbReference type="EMBL" id="MDR7095577.1"/>
    </source>
</evidence>
<accession>A0ABU1VDQ5</accession>
<feature type="transmembrane region" description="Helical" evidence="1">
    <location>
        <begin position="142"/>
        <end position="163"/>
    </location>
</feature>
<organism evidence="2 3">
    <name type="scientific">Hydrogenophaga laconesensis</name>
    <dbReference type="NCBI Taxonomy" id="1805971"/>
    <lineage>
        <taxon>Bacteria</taxon>
        <taxon>Pseudomonadati</taxon>
        <taxon>Pseudomonadota</taxon>
        <taxon>Betaproteobacteria</taxon>
        <taxon>Burkholderiales</taxon>
        <taxon>Comamonadaceae</taxon>
        <taxon>Hydrogenophaga</taxon>
    </lineage>
</organism>
<reference evidence="2 3" key="1">
    <citation type="submission" date="2023-07" db="EMBL/GenBank/DDBJ databases">
        <title>Sorghum-associated microbial communities from plants grown in Nebraska, USA.</title>
        <authorList>
            <person name="Schachtman D."/>
        </authorList>
    </citation>
    <scope>NUCLEOTIDE SEQUENCE [LARGE SCALE GENOMIC DNA]</scope>
    <source>
        <strain evidence="2 3">BE240</strain>
    </source>
</reference>
<keyword evidence="1" id="KW-0472">Membrane</keyword>
<name>A0ABU1VDQ5_9BURK</name>
<dbReference type="Proteomes" id="UP001265550">
    <property type="component" value="Unassembled WGS sequence"/>
</dbReference>
<comment type="caution">
    <text evidence="2">The sequence shown here is derived from an EMBL/GenBank/DDBJ whole genome shotgun (WGS) entry which is preliminary data.</text>
</comment>
<keyword evidence="1" id="KW-0812">Transmembrane</keyword>
<feature type="transmembrane region" description="Helical" evidence="1">
    <location>
        <begin position="37"/>
        <end position="55"/>
    </location>
</feature>
<gene>
    <name evidence="2" type="ORF">J2X09_003328</name>
</gene>
<keyword evidence="3" id="KW-1185">Reference proteome</keyword>
<sequence length="183" mass="18633">MPASDILNHPAFQSVVLPLLLCSACAAALSRTAGPRWAAAGVLLGLLLALAWFPGFDWPASTRAQKLPWIVLAGAAVSLLVPALRRGASGVALPAGLTLIALALAAWAGTSGSLLLAQLALVLAVAGAVATFLAWRHPSPPGGGWLVFLLPAALACLTIAWAMTGAAGSAHTTDDPYYAPQWK</sequence>
<feature type="transmembrane region" description="Helical" evidence="1">
    <location>
        <begin position="67"/>
        <end position="84"/>
    </location>
</feature>
<feature type="transmembrane region" description="Helical" evidence="1">
    <location>
        <begin position="115"/>
        <end position="135"/>
    </location>
</feature>
<dbReference type="RefSeq" id="WP_204731172.1">
    <property type="nucleotide sequence ID" value="NZ_JAVDWE010000009.1"/>
</dbReference>
<keyword evidence="1" id="KW-1133">Transmembrane helix</keyword>
<evidence type="ECO:0000256" key="1">
    <source>
        <dbReference type="SAM" id="Phobius"/>
    </source>
</evidence>
<feature type="transmembrane region" description="Helical" evidence="1">
    <location>
        <begin position="91"/>
        <end position="109"/>
    </location>
</feature>
<evidence type="ECO:0000313" key="3">
    <source>
        <dbReference type="Proteomes" id="UP001265550"/>
    </source>
</evidence>
<protein>
    <submittedName>
        <fullName evidence="2">Peptidoglycan/LPS O-acetylase OafA/YrhL</fullName>
    </submittedName>
</protein>
<feature type="transmembrane region" description="Helical" evidence="1">
    <location>
        <begin position="12"/>
        <end position="30"/>
    </location>
</feature>
<proteinExistence type="predicted"/>
<dbReference type="EMBL" id="JAVDWE010000009">
    <property type="protein sequence ID" value="MDR7095577.1"/>
    <property type="molecule type" value="Genomic_DNA"/>
</dbReference>